<sequence length="71" mass="8221">MDYTEFTKIKCHCIEGLKDVSMKNTRMLVSLSSDMLALLNYSIKSNKIGKDIIEGDLEEQIRRKLKLLELD</sequence>
<reference evidence="1" key="1">
    <citation type="journal article" date="2015" name="Nature">
        <title>Complex archaea that bridge the gap between prokaryotes and eukaryotes.</title>
        <authorList>
            <person name="Spang A."/>
            <person name="Saw J.H."/>
            <person name="Jorgensen S.L."/>
            <person name="Zaremba-Niedzwiedzka K."/>
            <person name="Martijn J."/>
            <person name="Lind A.E."/>
            <person name="van Eijk R."/>
            <person name="Schleper C."/>
            <person name="Guy L."/>
            <person name="Ettema T.J."/>
        </authorList>
    </citation>
    <scope>NUCLEOTIDE SEQUENCE</scope>
</reference>
<organism evidence="1">
    <name type="scientific">marine sediment metagenome</name>
    <dbReference type="NCBI Taxonomy" id="412755"/>
    <lineage>
        <taxon>unclassified sequences</taxon>
        <taxon>metagenomes</taxon>
        <taxon>ecological metagenomes</taxon>
    </lineage>
</organism>
<evidence type="ECO:0000313" key="1">
    <source>
        <dbReference type="EMBL" id="KKM19679.1"/>
    </source>
</evidence>
<accession>A0A0F9IIT5</accession>
<dbReference type="EMBL" id="LAZR01013933">
    <property type="protein sequence ID" value="KKM19679.1"/>
    <property type="molecule type" value="Genomic_DNA"/>
</dbReference>
<gene>
    <name evidence="1" type="ORF">LCGC14_1653140</name>
</gene>
<comment type="caution">
    <text evidence="1">The sequence shown here is derived from an EMBL/GenBank/DDBJ whole genome shotgun (WGS) entry which is preliminary data.</text>
</comment>
<proteinExistence type="predicted"/>
<dbReference type="AlphaFoldDB" id="A0A0F9IIT5"/>
<protein>
    <submittedName>
        <fullName evidence="1">Uncharacterized protein</fullName>
    </submittedName>
</protein>
<name>A0A0F9IIT5_9ZZZZ</name>